<dbReference type="InterPro" id="IPR051534">
    <property type="entry name" value="CBASS_pafABC_assoc_protein"/>
</dbReference>
<dbReference type="SUPFAM" id="SSF46785">
    <property type="entry name" value="Winged helix' DNA-binding domain"/>
    <property type="match status" value="1"/>
</dbReference>
<dbReference type="InterPro" id="IPR036390">
    <property type="entry name" value="WH_DNA-bd_sf"/>
</dbReference>
<dbReference type="PATRIC" id="fig|1391654.3.peg.322"/>
<feature type="domain" description="HTH deoR-type" evidence="3">
    <location>
        <begin position="4"/>
        <end position="63"/>
    </location>
</feature>
<dbReference type="STRING" id="1391654.AKJ09_00306"/>
<dbReference type="Pfam" id="PF08279">
    <property type="entry name" value="HTH_11"/>
    <property type="match status" value="1"/>
</dbReference>
<dbReference type="PANTHER" id="PTHR34580">
    <property type="match status" value="1"/>
</dbReference>
<proteinExistence type="predicted"/>
<dbReference type="InterPro" id="IPR026881">
    <property type="entry name" value="WYL_dom"/>
</dbReference>
<dbReference type="InterPro" id="IPR036388">
    <property type="entry name" value="WH-like_DNA-bd_sf"/>
</dbReference>
<evidence type="ECO:0000256" key="2">
    <source>
        <dbReference type="ARBA" id="ARBA00023163"/>
    </source>
</evidence>
<sequence length="327" mass="35756">MIQATARLLRLLTLLQSRSTWTGAELAERLEITTRSLRRDVDRLRRLGYPIEAATGVAGGYQLGAGASLPPLSLDQDEATAVFVGLHAVTGTGITEAGTAAMRALAKLERVLPSRLRKNLRMLQSSVVGLSVRSRPLSLAKLSTLAGACNERLVTRITYTSRDGTTTDRRVEPLRLVHIGALFYLLAWDLAKEDWRIFRLDRMAVVEAKNERFNARPPPDADLVAYVTRSISASPFPHRAKVLLHAGIEEVRPRVGAFDALFEPASAGKCTMELGAPTLDVLVARIVWLGIDFEVLAASPELRRHLTIVANRLRASVRSGHSKSGGE</sequence>
<name>A0A0K1PJE2_9BACT</name>
<dbReference type="PROSITE" id="PS51000">
    <property type="entry name" value="HTH_DEOR_2"/>
    <property type="match status" value="1"/>
</dbReference>
<dbReference type="AlphaFoldDB" id="A0A0K1PJE2"/>
<evidence type="ECO:0000259" key="3">
    <source>
        <dbReference type="PROSITE" id="PS51000"/>
    </source>
</evidence>
<evidence type="ECO:0000313" key="4">
    <source>
        <dbReference type="EMBL" id="AKU93642.1"/>
    </source>
</evidence>
<keyword evidence="1" id="KW-0805">Transcription regulation</keyword>
<dbReference type="Gene3D" id="1.10.10.10">
    <property type="entry name" value="Winged helix-like DNA-binding domain superfamily/Winged helix DNA-binding domain"/>
    <property type="match status" value="1"/>
</dbReference>
<gene>
    <name evidence="4" type="ORF">AKJ09_00306</name>
</gene>
<dbReference type="EMBL" id="CP012333">
    <property type="protein sequence ID" value="AKU93642.1"/>
    <property type="molecule type" value="Genomic_DNA"/>
</dbReference>
<accession>A0A0K1PJE2</accession>
<protein>
    <submittedName>
        <fullName evidence="4">Transcriptional regulator, DeoR family</fullName>
    </submittedName>
</protein>
<evidence type="ECO:0000313" key="5">
    <source>
        <dbReference type="Proteomes" id="UP000064967"/>
    </source>
</evidence>
<dbReference type="KEGG" id="llu:AKJ09_00306"/>
<dbReference type="InterPro" id="IPR001034">
    <property type="entry name" value="DeoR_HTH"/>
</dbReference>
<reference evidence="4 5" key="1">
    <citation type="submission" date="2015-08" db="EMBL/GenBank/DDBJ databases">
        <authorList>
            <person name="Babu N.S."/>
            <person name="Beckwith C.J."/>
            <person name="Beseler K.G."/>
            <person name="Brison A."/>
            <person name="Carone J.V."/>
            <person name="Caskin T.P."/>
            <person name="Diamond M."/>
            <person name="Durham M.E."/>
            <person name="Foxe J.M."/>
            <person name="Go M."/>
            <person name="Henderson B.A."/>
            <person name="Jones I.B."/>
            <person name="McGettigan J.A."/>
            <person name="Micheletti S.J."/>
            <person name="Nasrallah M.E."/>
            <person name="Ortiz D."/>
            <person name="Piller C.R."/>
            <person name="Privatt S.R."/>
            <person name="Schneider S.L."/>
            <person name="Sharp S."/>
            <person name="Smith T.C."/>
            <person name="Stanton J.D."/>
            <person name="Ullery H.E."/>
            <person name="Wilson R.J."/>
            <person name="Serrano M.G."/>
            <person name="Buck G."/>
            <person name="Lee V."/>
            <person name="Wang Y."/>
            <person name="Carvalho R."/>
            <person name="Voegtly L."/>
            <person name="Shi R."/>
            <person name="Duckworth R."/>
            <person name="Johnson A."/>
            <person name="Loviza R."/>
            <person name="Walstead R."/>
            <person name="Shah Z."/>
            <person name="Kiflezghi M."/>
            <person name="Wade K."/>
            <person name="Ball S.L."/>
            <person name="Bradley K.W."/>
            <person name="Asai D.J."/>
            <person name="Bowman C.A."/>
            <person name="Russell D.A."/>
            <person name="Pope W.H."/>
            <person name="Jacobs-Sera D."/>
            <person name="Hendrix R.W."/>
            <person name="Hatfull G.F."/>
        </authorList>
    </citation>
    <scope>NUCLEOTIDE SEQUENCE [LARGE SCALE GENOMIC DNA]</scope>
    <source>
        <strain evidence="4 5">DSM 27648</strain>
    </source>
</reference>
<dbReference type="GO" id="GO:0003700">
    <property type="term" value="F:DNA-binding transcription factor activity"/>
    <property type="evidence" value="ECO:0007669"/>
    <property type="project" value="InterPro"/>
</dbReference>
<evidence type="ECO:0000256" key="1">
    <source>
        <dbReference type="ARBA" id="ARBA00023015"/>
    </source>
</evidence>
<organism evidence="4 5">
    <name type="scientific">Labilithrix luteola</name>
    <dbReference type="NCBI Taxonomy" id="1391654"/>
    <lineage>
        <taxon>Bacteria</taxon>
        <taxon>Pseudomonadati</taxon>
        <taxon>Myxococcota</taxon>
        <taxon>Polyangia</taxon>
        <taxon>Polyangiales</taxon>
        <taxon>Labilitrichaceae</taxon>
        <taxon>Labilithrix</taxon>
    </lineage>
</organism>
<dbReference type="Proteomes" id="UP000064967">
    <property type="component" value="Chromosome"/>
</dbReference>
<dbReference type="PROSITE" id="PS52050">
    <property type="entry name" value="WYL"/>
    <property type="match status" value="1"/>
</dbReference>
<keyword evidence="2" id="KW-0804">Transcription</keyword>
<dbReference type="PANTHER" id="PTHR34580:SF3">
    <property type="entry name" value="PROTEIN PAFB"/>
    <property type="match status" value="1"/>
</dbReference>
<keyword evidence="5" id="KW-1185">Reference proteome</keyword>
<dbReference type="Pfam" id="PF13280">
    <property type="entry name" value="WYL"/>
    <property type="match status" value="1"/>
</dbReference>
<dbReference type="InterPro" id="IPR013196">
    <property type="entry name" value="HTH_11"/>
</dbReference>
<dbReference type="RefSeq" id="WP_169927161.1">
    <property type="nucleotide sequence ID" value="NZ_CP012333.1"/>
</dbReference>